<reference evidence="3 4" key="1">
    <citation type="submission" date="2021-03" db="EMBL/GenBank/DDBJ databases">
        <title>Sequencing the genomes of 1000 actinobacteria strains.</title>
        <authorList>
            <person name="Klenk H.-P."/>
        </authorList>
    </citation>
    <scope>NUCLEOTIDE SEQUENCE [LARGE SCALE GENOMIC DNA]</scope>
    <source>
        <strain evidence="3 4">DSM 12936</strain>
    </source>
</reference>
<dbReference type="SUPFAM" id="SSF51735">
    <property type="entry name" value="NAD(P)-binding Rossmann-fold domains"/>
    <property type="match status" value="1"/>
</dbReference>
<keyword evidence="4" id="KW-1185">Reference proteome</keyword>
<dbReference type="PANTHER" id="PTHR12126:SF11">
    <property type="entry name" value="NADH DEHYDROGENASE [UBIQUINONE] 1 ALPHA SUBCOMPLEX SUBUNIT 9, MITOCHONDRIAL"/>
    <property type="match status" value="1"/>
</dbReference>
<gene>
    <name evidence="3" type="ORF">JOF54_001998</name>
</gene>
<feature type="compositionally biased region" description="Basic and acidic residues" evidence="1">
    <location>
        <begin position="304"/>
        <end position="321"/>
    </location>
</feature>
<dbReference type="EMBL" id="JAGIOB010000001">
    <property type="protein sequence ID" value="MBP2417076.1"/>
    <property type="molecule type" value="Genomic_DNA"/>
</dbReference>
<dbReference type="InterPro" id="IPR016040">
    <property type="entry name" value="NAD(P)-bd_dom"/>
</dbReference>
<evidence type="ECO:0000259" key="2">
    <source>
        <dbReference type="Pfam" id="PF13460"/>
    </source>
</evidence>
<feature type="domain" description="NAD(P)-binding" evidence="2">
    <location>
        <begin position="9"/>
        <end position="143"/>
    </location>
</feature>
<evidence type="ECO:0000313" key="3">
    <source>
        <dbReference type="EMBL" id="MBP2417076.1"/>
    </source>
</evidence>
<proteinExistence type="predicted"/>
<dbReference type="InterPro" id="IPR036291">
    <property type="entry name" value="NAD(P)-bd_dom_sf"/>
</dbReference>
<name>A0ABS4Z7P1_9ACTN</name>
<dbReference type="InterPro" id="IPR051207">
    <property type="entry name" value="ComplexI_NDUFA9_subunit"/>
</dbReference>
<protein>
    <submittedName>
        <fullName evidence="3">Uncharacterized protein YbjT (DUF2867 family)</fullName>
    </submittedName>
</protein>
<feature type="region of interest" description="Disordered" evidence="1">
    <location>
        <begin position="294"/>
        <end position="321"/>
    </location>
</feature>
<dbReference type="Gene3D" id="3.40.50.720">
    <property type="entry name" value="NAD(P)-binding Rossmann-like Domain"/>
    <property type="match status" value="1"/>
</dbReference>
<dbReference type="Pfam" id="PF13460">
    <property type="entry name" value="NAD_binding_10"/>
    <property type="match status" value="1"/>
</dbReference>
<organism evidence="3 4">
    <name type="scientific">Microlunatus capsulatus</name>
    <dbReference type="NCBI Taxonomy" id="99117"/>
    <lineage>
        <taxon>Bacteria</taxon>
        <taxon>Bacillati</taxon>
        <taxon>Actinomycetota</taxon>
        <taxon>Actinomycetes</taxon>
        <taxon>Propionibacteriales</taxon>
        <taxon>Propionibacteriaceae</taxon>
        <taxon>Microlunatus</taxon>
    </lineage>
</organism>
<evidence type="ECO:0000256" key="1">
    <source>
        <dbReference type="SAM" id="MobiDB-lite"/>
    </source>
</evidence>
<sequence length="321" mass="34752">MGSTVLVTGASGFVGSHLATALVEAGHRVRAMTRHPERYTGAGEPVQADVADRASLDRVMAGVDVAYYLVHSLDSEDFVAKDAEAARHFSAAAAQAGVERIVYLGGLGREDQDLSDHLRSRRQVETLLGEDGVPVTVLRAAIVIGHGGISWEITRQLVAHLPAMVVPRWATTRTQPIALADVVRYLVGVLEPAEARGRTFEIGGTEVLTYAEMMQRVARLHHGRTLPMVTVPLLTPRLSSHWLAFVTDVDTETARNLIDSMSNEVVVHEQSIREVVPGEPMDYTAAVEAAYAQRAAALGEDDEKPTARPADRVQDERSPTA</sequence>
<dbReference type="RefSeq" id="WP_210055262.1">
    <property type="nucleotide sequence ID" value="NZ_BAAAMH010000004.1"/>
</dbReference>
<accession>A0ABS4Z7P1</accession>
<dbReference type="PANTHER" id="PTHR12126">
    <property type="entry name" value="NADH-UBIQUINONE OXIDOREDUCTASE 39 KDA SUBUNIT-RELATED"/>
    <property type="match status" value="1"/>
</dbReference>
<comment type="caution">
    <text evidence="3">The sequence shown here is derived from an EMBL/GenBank/DDBJ whole genome shotgun (WGS) entry which is preliminary data.</text>
</comment>
<evidence type="ECO:0000313" key="4">
    <source>
        <dbReference type="Proteomes" id="UP000758168"/>
    </source>
</evidence>
<dbReference type="Proteomes" id="UP000758168">
    <property type="component" value="Unassembled WGS sequence"/>
</dbReference>